<accession>A0ABQ9JIM5</accession>
<dbReference type="PANTHER" id="PTHR33964">
    <property type="entry name" value="RE45066P-RELATED"/>
    <property type="match status" value="1"/>
</dbReference>
<comment type="caution">
    <text evidence="1">The sequence shown here is derived from an EMBL/GenBank/DDBJ whole genome shotgun (WGS) entry which is preliminary data.</text>
</comment>
<proteinExistence type="predicted"/>
<keyword evidence="2" id="KW-1185">Reference proteome</keyword>
<name>A0ABQ9JIM5_9CUCU</name>
<gene>
    <name evidence="1" type="ORF">NQ317_010057</name>
</gene>
<sequence>MVGACCNLNTPSYGLKYSDSAYETTRCNGNATSFCKEDKLVEFLADLQVISPESIVEWTVLCEEPCRKLSIIVKKIDKYLQTCKPRKEDNLYMSLIEGTRILRQKLCINDAFMKKFSMYHKCLHELHNDFEGCSGPADWNEDPDKNEMCKDYKGIVDCYYIKAAKVCGYKAAATIKELLKDVVNGVIKIKCSGINQNPSVQDPMPESYIRKNKGYK</sequence>
<dbReference type="Proteomes" id="UP001162164">
    <property type="component" value="Unassembled WGS sequence"/>
</dbReference>
<organism evidence="1 2">
    <name type="scientific">Molorchus minor</name>
    <dbReference type="NCBI Taxonomy" id="1323400"/>
    <lineage>
        <taxon>Eukaryota</taxon>
        <taxon>Metazoa</taxon>
        <taxon>Ecdysozoa</taxon>
        <taxon>Arthropoda</taxon>
        <taxon>Hexapoda</taxon>
        <taxon>Insecta</taxon>
        <taxon>Pterygota</taxon>
        <taxon>Neoptera</taxon>
        <taxon>Endopterygota</taxon>
        <taxon>Coleoptera</taxon>
        <taxon>Polyphaga</taxon>
        <taxon>Cucujiformia</taxon>
        <taxon>Chrysomeloidea</taxon>
        <taxon>Cerambycidae</taxon>
        <taxon>Lamiinae</taxon>
        <taxon>Monochamini</taxon>
        <taxon>Molorchus</taxon>
    </lineage>
</organism>
<evidence type="ECO:0000313" key="1">
    <source>
        <dbReference type="EMBL" id="KAJ8977537.1"/>
    </source>
</evidence>
<reference evidence="1" key="1">
    <citation type="journal article" date="2023" name="Insect Mol. Biol.">
        <title>Genome sequencing provides insights into the evolution of gene families encoding plant cell wall-degrading enzymes in longhorned beetles.</title>
        <authorList>
            <person name="Shin N.R."/>
            <person name="Okamura Y."/>
            <person name="Kirsch R."/>
            <person name="Pauchet Y."/>
        </authorList>
    </citation>
    <scope>NUCLEOTIDE SEQUENCE</scope>
    <source>
        <strain evidence="1">MMC_N1</strain>
    </source>
</reference>
<evidence type="ECO:0000313" key="2">
    <source>
        <dbReference type="Proteomes" id="UP001162164"/>
    </source>
</evidence>
<feature type="non-terminal residue" evidence="1">
    <location>
        <position position="216"/>
    </location>
</feature>
<protein>
    <submittedName>
        <fullName evidence="1">Uncharacterized protein</fullName>
    </submittedName>
</protein>
<dbReference type="PANTHER" id="PTHR33964:SF1">
    <property type="entry name" value="RE45066P"/>
    <property type="match status" value="1"/>
</dbReference>
<dbReference type="EMBL" id="JAPWTJ010000535">
    <property type="protein sequence ID" value="KAJ8977537.1"/>
    <property type="molecule type" value="Genomic_DNA"/>
</dbReference>